<dbReference type="InterPro" id="IPR011051">
    <property type="entry name" value="RmlC_Cupin_sf"/>
</dbReference>
<sequence length="103" mass="10640">MFADLRAVVRYDPGQPVSQLIAENADCRVVLFSLEPGQAVPPHVSTSTVVMAVLEGNGRLSVGEEDHEAGPGGIAACPPFVPHGMAAAPGSRFVVLAVIAPRP</sequence>
<dbReference type="Pfam" id="PF07883">
    <property type="entry name" value="Cupin_2"/>
    <property type="match status" value="1"/>
</dbReference>
<dbReference type="EMBL" id="AP025628">
    <property type="protein sequence ID" value="BDG60068.1"/>
    <property type="molecule type" value="Genomic_DNA"/>
</dbReference>
<protein>
    <recommendedName>
        <fullName evidence="1">Cupin type-2 domain-containing protein</fullName>
    </recommendedName>
</protein>
<evidence type="ECO:0000259" key="1">
    <source>
        <dbReference type="Pfam" id="PF07883"/>
    </source>
</evidence>
<dbReference type="PANTHER" id="PTHR37694">
    <property type="entry name" value="SLR8022 PROTEIN"/>
    <property type="match status" value="1"/>
</dbReference>
<dbReference type="KEGG" id="cmic:caldi_11580"/>
<feature type="domain" description="Cupin type-2" evidence="1">
    <location>
        <begin position="31"/>
        <end position="98"/>
    </location>
</feature>
<dbReference type="InterPro" id="IPR014710">
    <property type="entry name" value="RmlC-like_jellyroll"/>
</dbReference>
<proteinExistence type="predicted"/>
<dbReference type="Proteomes" id="UP001163687">
    <property type="component" value="Chromosome"/>
</dbReference>
<reference evidence="2" key="1">
    <citation type="submission" date="2022-03" db="EMBL/GenBank/DDBJ databases">
        <title>Complete genome sequence of Caldinitratiruptor microaerophilus.</title>
        <authorList>
            <person name="Mukaiyama R."/>
            <person name="Nishiyama T."/>
            <person name="Ueda K."/>
        </authorList>
    </citation>
    <scope>NUCLEOTIDE SEQUENCE</scope>
    <source>
        <strain evidence="2">JCM 16183</strain>
    </source>
</reference>
<evidence type="ECO:0000313" key="2">
    <source>
        <dbReference type="EMBL" id="BDG60068.1"/>
    </source>
</evidence>
<dbReference type="AlphaFoldDB" id="A0AA35CKG6"/>
<dbReference type="Gene3D" id="2.60.120.10">
    <property type="entry name" value="Jelly Rolls"/>
    <property type="match status" value="1"/>
</dbReference>
<gene>
    <name evidence="2" type="ORF">caldi_11580</name>
</gene>
<evidence type="ECO:0000313" key="3">
    <source>
        <dbReference type="Proteomes" id="UP001163687"/>
    </source>
</evidence>
<dbReference type="RefSeq" id="WP_264844135.1">
    <property type="nucleotide sequence ID" value="NZ_AP025628.1"/>
</dbReference>
<dbReference type="InterPro" id="IPR013096">
    <property type="entry name" value="Cupin_2"/>
</dbReference>
<dbReference type="PANTHER" id="PTHR37694:SF1">
    <property type="entry name" value="SLR8022 PROTEIN"/>
    <property type="match status" value="1"/>
</dbReference>
<dbReference type="SUPFAM" id="SSF51182">
    <property type="entry name" value="RmlC-like cupins"/>
    <property type="match status" value="1"/>
</dbReference>
<keyword evidence="3" id="KW-1185">Reference proteome</keyword>
<organism evidence="2 3">
    <name type="scientific">Caldinitratiruptor microaerophilus</name>
    <dbReference type="NCBI Taxonomy" id="671077"/>
    <lineage>
        <taxon>Bacteria</taxon>
        <taxon>Bacillati</taxon>
        <taxon>Bacillota</taxon>
        <taxon>Clostridia</taxon>
        <taxon>Eubacteriales</taxon>
        <taxon>Symbiobacteriaceae</taxon>
        <taxon>Caldinitratiruptor</taxon>
    </lineage>
</organism>
<name>A0AA35CKG6_9FIRM</name>
<accession>A0AA35CKG6</accession>